<sequence>MRSTLYNILFVLGVLGPVWALDDLLLIHTRAHDRDLANTQPRALNSLSTTPIPSTVAPTHKKFQSELLSTVKVFQDPTTVAVPSLEPLLSHPQHNHDVQVPESSLEAKVDFFPKDFSRIGSEQVCLDTSIALFFFQKTIECSVGEFPSINSLVRQNLQSSYSAARQKTSQMFSSDFKKIIQPSTIMKIDSSKLLPKSSTYILLGTPTKTVNTFKTSMYTTSPAHERPTSTPSKDSIPKPTNFGKFSPNMKVPLKDRFNYASVDCGSSVLNSNKESRKAKSILSNTKDSYMLNICSAKSKFVTVELCQDILIDTFVLANYEFFSSTFKTIKISVSDRYPPRENNWVNLGTFDAKNTRSDQIFKITEPKLWAKYVRLDVIDHYGSQFYCPISKFSIYGTTQMEKYRYEAEQEELINSKNKNIPAKVKPINRRVNGQFASTLYSYINDFEKVLLGINPAQIPRNDRLIGFPTDHDLYWLTSNTISHNHQTPSSDNKPVIHPAHTKTAGPKKLSNLVNKITSLNYNEDSDSSFYNQNNFEYTAESSSKSSTESAGLLNPILTENYKTTPTDSSSKQFILNSDQDYVEDSQNKVNPNQASEIDSGTFEEKNLAKHRFDPNENSGQKIPGHVESENDIKSEAFNGEEIWRTILFDVESYRQTNNEKIESLGKRIDVIASEADQYVASSFIVFSSGDLSSQQVYSQRKEKRAKGKDEGKGDFKGASSYTTPSVNS</sequence>
<dbReference type="EMBL" id="LSSL01000381">
    <property type="protein sequence ID" value="OLY84725.1"/>
    <property type="molecule type" value="Genomic_DNA"/>
</dbReference>
<keyword evidence="6" id="KW-0732">Signal</keyword>
<dbReference type="Pfam" id="PF07738">
    <property type="entry name" value="Sad1_UNC"/>
    <property type="match status" value="1"/>
</dbReference>
<organism evidence="8 9">
    <name type="scientific">Smittium mucronatum</name>
    <dbReference type="NCBI Taxonomy" id="133383"/>
    <lineage>
        <taxon>Eukaryota</taxon>
        <taxon>Fungi</taxon>
        <taxon>Fungi incertae sedis</taxon>
        <taxon>Zoopagomycota</taxon>
        <taxon>Kickxellomycotina</taxon>
        <taxon>Harpellomycetes</taxon>
        <taxon>Harpellales</taxon>
        <taxon>Legeriomycetaceae</taxon>
        <taxon>Smittium</taxon>
    </lineage>
</organism>
<comment type="caution">
    <text evidence="8">The sequence shown here is derived from an EMBL/GenBank/DDBJ whole genome shotgun (WGS) entry which is preliminary data.</text>
</comment>
<gene>
    <name evidence="8" type="ORF">AYI68_g1102</name>
</gene>
<evidence type="ECO:0000259" key="7">
    <source>
        <dbReference type="PROSITE" id="PS51469"/>
    </source>
</evidence>
<dbReference type="PROSITE" id="PS51469">
    <property type="entry name" value="SUN"/>
    <property type="match status" value="1"/>
</dbReference>
<feature type="region of interest" description="Disordered" evidence="5">
    <location>
        <begin position="690"/>
        <end position="728"/>
    </location>
</feature>
<keyword evidence="4" id="KW-0472">Membrane</keyword>
<dbReference type="InterPro" id="IPR045120">
    <property type="entry name" value="Suco/Slp1-like"/>
</dbReference>
<dbReference type="InterPro" id="IPR008979">
    <property type="entry name" value="Galactose-bd-like_sf"/>
</dbReference>
<dbReference type="Gene3D" id="2.60.120.260">
    <property type="entry name" value="Galactose-binding domain-like"/>
    <property type="match status" value="1"/>
</dbReference>
<evidence type="ECO:0000256" key="2">
    <source>
        <dbReference type="ARBA" id="ARBA00022692"/>
    </source>
</evidence>
<evidence type="ECO:0000256" key="3">
    <source>
        <dbReference type="ARBA" id="ARBA00022989"/>
    </source>
</evidence>
<keyword evidence="2" id="KW-0812">Transmembrane</keyword>
<feature type="chain" id="PRO_5012593382" description="SUN domain-containing protein" evidence="6">
    <location>
        <begin position="21"/>
        <end position="728"/>
    </location>
</feature>
<dbReference type="OrthoDB" id="266334at2759"/>
<proteinExistence type="predicted"/>
<dbReference type="Proteomes" id="UP000187455">
    <property type="component" value="Unassembled WGS sequence"/>
</dbReference>
<comment type="subcellular location">
    <subcellularLocation>
        <location evidence="1">Endomembrane system</location>
    </subcellularLocation>
</comment>
<dbReference type="GO" id="GO:0005737">
    <property type="term" value="C:cytoplasm"/>
    <property type="evidence" value="ECO:0007669"/>
    <property type="project" value="TreeGrafter"/>
</dbReference>
<dbReference type="AlphaFoldDB" id="A0A1R0H6C8"/>
<feature type="domain" description="SUN" evidence="7">
    <location>
        <begin position="232"/>
        <end position="399"/>
    </location>
</feature>
<dbReference type="GO" id="GO:0012505">
    <property type="term" value="C:endomembrane system"/>
    <property type="evidence" value="ECO:0007669"/>
    <property type="project" value="UniProtKB-SubCell"/>
</dbReference>
<dbReference type="STRING" id="133383.A0A1R0H6C8"/>
<feature type="compositionally biased region" description="Polar residues" evidence="5">
    <location>
        <begin position="218"/>
        <end position="233"/>
    </location>
</feature>
<dbReference type="GO" id="GO:0016020">
    <property type="term" value="C:membrane"/>
    <property type="evidence" value="ECO:0007669"/>
    <property type="project" value="InterPro"/>
</dbReference>
<evidence type="ECO:0000256" key="1">
    <source>
        <dbReference type="ARBA" id="ARBA00004308"/>
    </source>
</evidence>
<dbReference type="GO" id="GO:0034975">
    <property type="term" value="P:protein folding in endoplasmic reticulum"/>
    <property type="evidence" value="ECO:0007669"/>
    <property type="project" value="TreeGrafter"/>
</dbReference>
<evidence type="ECO:0000313" key="9">
    <source>
        <dbReference type="Proteomes" id="UP000187455"/>
    </source>
</evidence>
<evidence type="ECO:0000256" key="6">
    <source>
        <dbReference type="SAM" id="SignalP"/>
    </source>
</evidence>
<feature type="compositionally biased region" description="Polar residues" evidence="5">
    <location>
        <begin position="719"/>
        <end position="728"/>
    </location>
</feature>
<reference evidence="8 9" key="1">
    <citation type="journal article" date="2016" name="Mol. Biol. Evol.">
        <title>Genome-Wide Survey of Gut Fungi (Harpellales) Reveals the First Horizontally Transferred Ubiquitin Gene from a Mosquito Host.</title>
        <authorList>
            <person name="Wang Y."/>
            <person name="White M.M."/>
            <person name="Kvist S."/>
            <person name="Moncalvo J.M."/>
        </authorList>
    </citation>
    <scope>NUCLEOTIDE SEQUENCE [LARGE SCALE GENOMIC DNA]</scope>
    <source>
        <strain evidence="8 9">ALG-7-W6</strain>
    </source>
</reference>
<feature type="region of interest" description="Disordered" evidence="5">
    <location>
        <begin position="218"/>
        <end position="241"/>
    </location>
</feature>
<feature type="signal peptide" evidence="6">
    <location>
        <begin position="1"/>
        <end position="20"/>
    </location>
</feature>
<dbReference type="InterPro" id="IPR012919">
    <property type="entry name" value="SUN_dom"/>
</dbReference>
<accession>A0A1R0H6C8</accession>
<keyword evidence="9" id="KW-1185">Reference proteome</keyword>
<dbReference type="PANTHER" id="PTHR12953">
    <property type="entry name" value="MEMBRANE PROTEIN CH1 RELATED"/>
    <property type="match status" value="1"/>
</dbReference>
<dbReference type="PANTHER" id="PTHR12953:SF0">
    <property type="entry name" value="SUN DOMAIN-CONTAINING OSSIFICATION FACTOR"/>
    <property type="match status" value="1"/>
</dbReference>
<name>A0A1R0H6C8_9FUNG</name>
<keyword evidence="3" id="KW-1133">Transmembrane helix</keyword>
<protein>
    <recommendedName>
        <fullName evidence="7">SUN domain-containing protein</fullName>
    </recommendedName>
</protein>
<evidence type="ECO:0000256" key="5">
    <source>
        <dbReference type="SAM" id="MobiDB-lite"/>
    </source>
</evidence>
<evidence type="ECO:0000256" key="4">
    <source>
        <dbReference type="ARBA" id="ARBA00023136"/>
    </source>
</evidence>
<dbReference type="SUPFAM" id="SSF49785">
    <property type="entry name" value="Galactose-binding domain-like"/>
    <property type="match status" value="1"/>
</dbReference>
<evidence type="ECO:0000313" key="8">
    <source>
        <dbReference type="EMBL" id="OLY84725.1"/>
    </source>
</evidence>